<dbReference type="Proteomes" id="UP001597349">
    <property type="component" value="Unassembled WGS sequence"/>
</dbReference>
<organism evidence="2 4">
    <name type="scientific">Mesorhizobium calcicola</name>
    <dbReference type="NCBI Taxonomy" id="1300310"/>
    <lineage>
        <taxon>Bacteria</taxon>
        <taxon>Pseudomonadati</taxon>
        <taxon>Pseudomonadota</taxon>
        <taxon>Alphaproteobacteria</taxon>
        <taxon>Hyphomicrobiales</taxon>
        <taxon>Phyllobacteriaceae</taxon>
        <taxon>Mesorhizobium</taxon>
    </lineage>
</organism>
<keyword evidence="1" id="KW-0732">Signal</keyword>
<accession>A0ABW4WHU5</accession>
<gene>
    <name evidence="2" type="ORF">ACFSQT_21120</name>
    <name evidence="3" type="ORF">ACFSQT_25405</name>
</gene>
<proteinExistence type="predicted"/>
<evidence type="ECO:0000256" key="1">
    <source>
        <dbReference type="SAM" id="SignalP"/>
    </source>
</evidence>
<name>A0ABW4WHU5_9HYPH</name>
<evidence type="ECO:0000313" key="2">
    <source>
        <dbReference type="EMBL" id="MFD2055470.1"/>
    </source>
</evidence>
<sequence>MRKSAATLAKITLGVMLATGTATVSMARSGGSDGHPLHARSGAIGNRQHHKVFFFGGRELGDREYDNQSWLNDDTDTAYCSFDAVNPSYYGSNGIWHSCL</sequence>
<feature type="chain" id="PRO_5045033446" evidence="1">
    <location>
        <begin position="28"/>
        <end position="100"/>
    </location>
</feature>
<evidence type="ECO:0000313" key="3">
    <source>
        <dbReference type="EMBL" id="MFD2056283.1"/>
    </source>
</evidence>
<dbReference type="EMBL" id="JBHUGY010000038">
    <property type="protein sequence ID" value="MFD2056283.1"/>
    <property type="molecule type" value="Genomic_DNA"/>
</dbReference>
<evidence type="ECO:0000313" key="4">
    <source>
        <dbReference type="Proteomes" id="UP001597349"/>
    </source>
</evidence>
<reference evidence="2" key="3">
    <citation type="submission" date="2024-09" db="EMBL/GenBank/DDBJ databases">
        <authorList>
            <person name="Sun Q."/>
            <person name="Mori K."/>
        </authorList>
    </citation>
    <scope>NUCLEOTIDE SEQUENCE</scope>
    <source>
        <strain evidence="2">ICMP 19560</strain>
    </source>
</reference>
<dbReference type="RefSeq" id="WP_379021725.1">
    <property type="nucleotide sequence ID" value="NZ_JBHUGY010000031.1"/>
</dbReference>
<keyword evidence="4" id="KW-1185">Reference proteome</keyword>
<reference evidence="2" key="1">
    <citation type="journal article" date="2014" name="Int. J. Syst. Evol. Microbiol.">
        <title>Complete genome of a new Firmicutes species belonging to the dominant human colonic microbiota ('Ruminococcus bicirculans') reveals two chromosomes and a selective capacity to utilize plant glucans.</title>
        <authorList>
            <consortium name="NISC Comparative Sequencing Program"/>
            <person name="Wegmann U."/>
            <person name="Louis P."/>
            <person name="Goesmann A."/>
            <person name="Henrissat B."/>
            <person name="Duncan S.H."/>
            <person name="Flint H.J."/>
        </authorList>
    </citation>
    <scope>NUCLEOTIDE SEQUENCE</scope>
    <source>
        <strain evidence="2">ICMP 19560</strain>
    </source>
</reference>
<comment type="caution">
    <text evidence="2">The sequence shown here is derived from an EMBL/GenBank/DDBJ whole genome shotgun (WGS) entry which is preliminary data.</text>
</comment>
<protein>
    <submittedName>
        <fullName evidence="2">Uncharacterized protein</fullName>
    </submittedName>
</protein>
<reference evidence="4" key="2">
    <citation type="journal article" date="2019" name="Int. J. Syst. Evol. Microbiol.">
        <title>The Global Catalogue of Microorganisms (GCM) 10K type strain sequencing project: providing services to taxonomists for standard genome sequencing and annotation.</title>
        <authorList>
            <consortium name="The Broad Institute Genomics Platform"/>
            <consortium name="The Broad Institute Genome Sequencing Center for Infectious Disease"/>
            <person name="Wu L."/>
            <person name="Ma J."/>
        </authorList>
    </citation>
    <scope>NUCLEOTIDE SEQUENCE [LARGE SCALE GENOMIC DNA]</scope>
    <source>
        <strain evidence="4">CGMCC 1.16226</strain>
    </source>
</reference>
<feature type="signal peptide" evidence="1">
    <location>
        <begin position="1"/>
        <end position="27"/>
    </location>
</feature>
<dbReference type="EMBL" id="JBHUGY010000031">
    <property type="protein sequence ID" value="MFD2055470.1"/>
    <property type="molecule type" value="Genomic_DNA"/>
</dbReference>